<dbReference type="OrthoDB" id="9809206at2"/>
<dbReference type="InterPro" id="IPR006685">
    <property type="entry name" value="MscS_channel_2nd"/>
</dbReference>
<accession>A0A1D3UKX0</accession>
<keyword evidence="4 5" id="KW-0472">Membrane</keyword>
<dbReference type="EMBL" id="FMMM01000041">
    <property type="protein sequence ID" value="SCQ20733.1"/>
    <property type="molecule type" value="Genomic_DNA"/>
</dbReference>
<evidence type="ECO:0000313" key="8">
    <source>
        <dbReference type="Proteomes" id="UP000182057"/>
    </source>
</evidence>
<evidence type="ECO:0000259" key="6">
    <source>
        <dbReference type="Pfam" id="PF00924"/>
    </source>
</evidence>
<feature type="domain" description="Mechanosensitive ion channel MscS" evidence="6">
    <location>
        <begin position="100"/>
        <end position="174"/>
    </location>
</feature>
<evidence type="ECO:0000256" key="1">
    <source>
        <dbReference type="ARBA" id="ARBA00004370"/>
    </source>
</evidence>
<evidence type="ECO:0000256" key="3">
    <source>
        <dbReference type="ARBA" id="ARBA00022989"/>
    </source>
</evidence>
<dbReference type="SUPFAM" id="SSF50182">
    <property type="entry name" value="Sm-like ribonucleoproteins"/>
    <property type="match status" value="1"/>
</dbReference>
<dbReference type="RefSeq" id="WP_074449722.1">
    <property type="nucleotide sequence ID" value="NZ_FMMM01000041.1"/>
</dbReference>
<dbReference type="PANTHER" id="PTHR30566">
    <property type="entry name" value="YNAI-RELATED MECHANOSENSITIVE ION CHANNEL"/>
    <property type="match status" value="1"/>
</dbReference>
<dbReference type="Proteomes" id="UP000182057">
    <property type="component" value="Unassembled WGS sequence"/>
</dbReference>
<name>A0A1D3UKX0_TANFO</name>
<dbReference type="GO" id="GO:0016020">
    <property type="term" value="C:membrane"/>
    <property type="evidence" value="ECO:0007669"/>
    <property type="project" value="UniProtKB-SubCell"/>
</dbReference>
<dbReference type="GO" id="GO:0008381">
    <property type="term" value="F:mechanosensitive monoatomic ion channel activity"/>
    <property type="evidence" value="ECO:0007669"/>
    <property type="project" value="UniProtKB-ARBA"/>
</dbReference>
<feature type="transmembrane region" description="Helical" evidence="5">
    <location>
        <begin position="55"/>
        <end position="77"/>
    </location>
</feature>
<evidence type="ECO:0000256" key="4">
    <source>
        <dbReference type="ARBA" id="ARBA00023136"/>
    </source>
</evidence>
<dbReference type="Pfam" id="PF00924">
    <property type="entry name" value="MS_channel_2nd"/>
    <property type="match status" value="1"/>
</dbReference>
<dbReference type="InterPro" id="IPR023408">
    <property type="entry name" value="MscS_beta-dom_sf"/>
</dbReference>
<dbReference type="Gene3D" id="3.30.70.100">
    <property type="match status" value="1"/>
</dbReference>
<proteinExistence type="predicted"/>
<dbReference type="AlphaFoldDB" id="A0A1D3UKX0"/>
<sequence>MQALFPDFSFAQGMDSDTQKKIIVSVVIILLVWLIRITILRFVWKSTNNHKSRYLWKRIMSFAAPTTVILLTGMVWANVFHHVGTFLGLLSAGIAIALKDLLENMAGWLFIMVRKPFTVGDRVQIGEDKGDIIDIRLFQFTILEVGNRIDAEQSTGRIIHIPNRRVFTMPQANYDQGFKYIWNEVQVRITFDSNWTKTKEILLQILNQYGADVVQSAEEGLCEASKMYYVHYQYLTPIVYLTLVENGIRLTGRYLCEPRKIRSIESAIWEDILTALEAHDDIRWAYPTQRFVSYNIPPDILADHLDIPIN</sequence>
<keyword evidence="2 5" id="KW-0812">Transmembrane</keyword>
<feature type="transmembrane region" description="Helical" evidence="5">
    <location>
        <begin position="22"/>
        <end position="43"/>
    </location>
</feature>
<dbReference type="PANTHER" id="PTHR30566:SF5">
    <property type="entry name" value="MECHANOSENSITIVE ION CHANNEL PROTEIN 1, MITOCHONDRIAL-RELATED"/>
    <property type="match status" value="1"/>
</dbReference>
<keyword evidence="3 5" id="KW-1133">Transmembrane helix</keyword>
<dbReference type="InterPro" id="IPR010920">
    <property type="entry name" value="LSM_dom_sf"/>
</dbReference>
<protein>
    <submittedName>
        <fullName evidence="7">Small-conductance mechanosensitive channel</fullName>
    </submittedName>
</protein>
<comment type="subcellular location">
    <subcellularLocation>
        <location evidence="1">Membrane</location>
    </subcellularLocation>
</comment>
<evidence type="ECO:0000313" key="7">
    <source>
        <dbReference type="EMBL" id="SCQ20733.1"/>
    </source>
</evidence>
<dbReference type="Gene3D" id="2.30.30.60">
    <property type="match status" value="1"/>
</dbReference>
<organism evidence="7 8">
    <name type="scientific">Tannerella forsythia</name>
    <name type="common">Bacteroides forsythus</name>
    <dbReference type="NCBI Taxonomy" id="28112"/>
    <lineage>
        <taxon>Bacteria</taxon>
        <taxon>Pseudomonadati</taxon>
        <taxon>Bacteroidota</taxon>
        <taxon>Bacteroidia</taxon>
        <taxon>Bacteroidales</taxon>
        <taxon>Tannerellaceae</taxon>
        <taxon>Tannerella</taxon>
    </lineage>
</organism>
<reference evidence="7 8" key="1">
    <citation type="submission" date="2016-09" db="EMBL/GenBank/DDBJ databases">
        <authorList>
            <person name="Capua I."/>
            <person name="De Benedictis P."/>
            <person name="Joannis T."/>
            <person name="Lombin L.H."/>
            <person name="Cattoli G."/>
        </authorList>
    </citation>
    <scope>NUCLEOTIDE SEQUENCE [LARGE SCALE GENOMIC DNA]</scope>
    <source>
        <strain evidence="7 8">UB20</strain>
    </source>
</reference>
<gene>
    <name evidence="7" type="primary">mscS</name>
    <name evidence="7" type="ORF">TFUB20_01137</name>
</gene>
<evidence type="ECO:0000256" key="5">
    <source>
        <dbReference type="SAM" id="Phobius"/>
    </source>
</evidence>
<evidence type="ECO:0000256" key="2">
    <source>
        <dbReference type="ARBA" id="ARBA00022692"/>
    </source>
</evidence>